<feature type="transmembrane region" description="Helical" evidence="8">
    <location>
        <begin position="378"/>
        <end position="399"/>
    </location>
</feature>
<keyword evidence="11" id="KW-1185">Reference proteome</keyword>
<feature type="compositionally biased region" description="Basic and acidic residues" evidence="7">
    <location>
        <begin position="1"/>
        <end position="19"/>
    </location>
</feature>
<feature type="transmembrane region" description="Helical" evidence="8">
    <location>
        <begin position="197"/>
        <end position="213"/>
    </location>
</feature>
<dbReference type="NCBIfam" id="TIGR00879">
    <property type="entry name" value="SP"/>
    <property type="match status" value="1"/>
</dbReference>
<reference evidence="11" key="1">
    <citation type="submission" date="2014-12" db="EMBL/GenBank/DDBJ databases">
        <title>Genome Sequence of Valsa Canker Pathogens Uncovers a Specific Adaption of Colonization on Woody Bark.</title>
        <authorList>
            <person name="Yin Z."/>
            <person name="Liu H."/>
            <person name="Gao X."/>
            <person name="Li Z."/>
            <person name="Song N."/>
            <person name="Ke X."/>
            <person name="Dai Q."/>
            <person name="Wu Y."/>
            <person name="Sun Y."/>
            <person name="Xu J.-R."/>
            <person name="Kang Z.K."/>
            <person name="Wang L."/>
            <person name="Huang L."/>
        </authorList>
    </citation>
    <scope>NUCLEOTIDE SEQUENCE [LARGE SCALE GENOMIC DNA]</scope>
    <source>
        <strain evidence="11">SXYL134</strain>
    </source>
</reference>
<dbReference type="InterPro" id="IPR005828">
    <property type="entry name" value="MFS_sugar_transport-like"/>
</dbReference>
<dbReference type="FunFam" id="1.20.1250.20:FF:000078">
    <property type="entry name" value="MFS maltose transporter, putative"/>
    <property type="match status" value="1"/>
</dbReference>
<comment type="subcellular location">
    <subcellularLocation>
        <location evidence="1">Membrane</location>
        <topology evidence="1">Multi-pass membrane protein</topology>
    </subcellularLocation>
</comment>
<dbReference type="PROSITE" id="PS50850">
    <property type="entry name" value="MFS"/>
    <property type="match status" value="1"/>
</dbReference>
<dbReference type="InterPro" id="IPR036259">
    <property type="entry name" value="MFS_trans_sf"/>
</dbReference>
<dbReference type="InterPro" id="IPR003663">
    <property type="entry name" value="Sugar/inositol_transpt"/>
</dbReference>
<feature type="transmembrane region" description="Helical" evidence="8">
    <location>
        <begin position="141"/>
        <end position="163"/>
    </location>
</feature>
<evidence type="ECO:0000256" key="7">
    <source>
        <dbReference type="SAM" id="MobiDB-lite"/>
    </source>
</evidence>
<dbReference type="STRING" id="694573.A0A194V0G1"/>
<keyword evidence="3" id="KW-0813">Transport</keyword>
<evidence type="ECO:0000313" key="10">
    <source>
        <dbReference type="EMBL" id="KUI57389.1"/>
    </source>
</evidence>
<evidence type="ECO:0000256" key="1">
    <source>
        <dbReference type="ARBA" id="ARBA00004141"/>
    </source>
</evidence>
<evidence type="ECO:0000259" key="9">
    <source>
        <dbReference type="PROSITE" id="PS50850"/>
    </source>
</evidence>
<feature type="transmembrane region" description="Helical" evidence="8">
    <location>
        <begin position="315"/>
        <end position="337"/>
    </location>
</feature>
<feature type="transmembrane region" description="Helical" evidence="8">
    <location>
        <begin position="411"/>
        <end position="433"/>
    </location>
</feature>
<evidence type="ECO:0000256" key="2">
    <source>
        <dbReference type="ARBA" id="ARBA00010992"/>
    </source>
</evidence>
<proteinExistence type="inferred from homology"/>
<evidence type="ECO:0000256" key="8">
    <source>
        <dbReference type="SAM" id="Phobius"/>
    </source>
</evidence>
<dbReference type="Pfam" id="PF00083">
    <property type="entry name" value="Sugar_tr"/>
    <property type="match status" value="1"/>
</dbReference>
<dbReference type="AlphaFoldDB" id="A0A194V0G1"/>
<dbReference type="EMBL" id="KN714699">
    <property type="protein sequence ID" value="KUI57389.1"/>
    <property type="molecule type" value="Genomic_DNA"/>
</dbReference>
<keyword evidence="5 8" id="KW-1133">Transmembrane helix</keyword>
<name>A0A194V0G1_CYTMA</name>
<feature type="region of interest" description="Disordered" evidence="7">
    <location>
        <begin position="1"/>
        <end position="22"/>
    </location>
</feature>
<sequence>MNTTESKESRPEHIDEKGPDPQLENVKALNEEAAQATDAEHNMTLMQGIRTYKRAAMWSILISTTIIMEGYDTQLLANLWGYTAFRKKFGTYSGPENGYQISSSWQAGLNDISAVGNVVGALLNGWLTARYGHRVVLMASLAWLVAAIFMVFFAPNIVVLLIGEFLCNIPWGVFATTGPAYAAEVVPLALRGYLTAYINLCWCIGQFIAAGVFKGLVNNTTDWGYKIPFAVQWVWPVPLFIAALLAPESPWFLVRSGQLEKAKKSLIRLSEPGHNVDHDATIALMVRTDKLEKEERSGTSYSDCFKGTNRRRTEIAIMCFVSQITDGGALCYTGTFFYEQAGLSTNLSYDLGLVGTAIAFVGVIISWLYISRWGRRTIWLYGFYALVFCLYLIGILACIRPQTAALGLVQSIFSIVWLGAYSMSVGPIVYTIVAEIGSTRLRTQTVVLGRSSYYVANIVGGVLEPYFMSPTAWNAQGKTLLGSLNVERGILRLPVELLQHILVCLPDPRSLVRAVQSSPALYLSFKENEQHIVTTVLTNCIGTGVLREAQLARDCAPPVLSTEIAKQPFDLEEELQDKLDTMGRVQHHVDADVDDGAIQHLHTLGLEAILAIARLQEAPYTARERALNPEEMPAPENENFLNSALVDFNGRTCSAEDKDLSGTLYSAAPFHPDADAGSETSWRLSWPQGGSPETIFEQNAWMSRSWGYVLWDHARLQDPGLRDDVLIPAPWETAATPVSKHREPSWEERESSWRKRCALYRRGYRGY</sequence>
<dbReference type="PANTHER" id="PTHR48022">
    <property type="entry name" value="PLASTIDIC GLUCOSE TRANSPORTER 4"/>
    <property type="match status" value="1"/>
</dbReference>
<accession>A0A194V0G1</accession>
<dbReference type="Proteomes" id="UP000078576">
    <property type="component" value="Unassembled WGS sequence"/>
</dbReference>
<feature type="transmembrane region" description="Helical" evidence="8">
    <location>
        <begin position="169"/>
        <end position="190"/>
    </location>
</feature>
<keyword evidence="4 8" id="KW-0812">Transmembrane</keyword>
<dbReference type="InterPro" id="IPR050360">
    <property type="entry name" value="MFS_Sugar_Transporters"/>
</dbReference>
<protein>
    <submittedName>
        <fullName evidence="10">General alpha-glucoside permease</fullName>
    </submittedName>
</protein>
<dbReference type="GO" id="GO:0016020">
    <property type="term" value="C:membrane"/>
    <property type="evidence" value="ECO:0007669"/>
    <property type="project" value="UniProtKB-SubCell"/>
</dbReference>
<feature type="transmembrane region" description="Helical" evidence="8">
    <location>
        <begin position="233"/>
        <end position="254"/>
    </location>
</feature>
<dbReference type="CDD" id="cd09917">
    <property type="entry name" value="F-box_SF"/>
    <property type="match status" value="1"/>
</dbReference>
<dbReference type="OrthoDB" id="6612291at2759"/>
<evidence type="ECO:0000256" key="6">
    <source>
        <dbReference type="ARBA" id="ARBA00023136"/>
    </source>
</evidence>
<keyword evidence="6 8" id="KW-0472">Membrane</keyword>
<gene>
    <name evidence="10" type="ORF">VP1G_04726</name>
</gene>
<comment type="similarity">
    <text evidence="2">Belongs to the major facilitator superfamily. Sugar transporter (TC 2.A.1.1) family.</text>
</comment>
<evidence type="ECO:0000256" key="3">
    <source>
        <dbReference type="ARBA" id="ARBA00022448"/>
    </source>
</evidence>
<dbReference type="Gene3D" id="1.20.1250.20">
    <property type="entry name" value="MFS general substrate transporter like domains"/>
    <property type="match status" value="1"/>
</dbReference>
<evidence type="ECO:0000313" key="11">
    <source>
        <dbReference type="Proteomes" id="UP000078576"/>
    </source>
</evidence>
<feature type="domain" description="Major facilitator superfamily (MFS) profile" evidence="9">
    <location>
        <begin position="58"/>
        <end position="511"/>
    </location>
</feature>
<organism evidence="10 11">
    <name type="scientific">Cytospora mali</name>
    <name type="common">Apple Valsa canker fungus</name>
    <name type="synonym">Valsa mali</name>
    <dbReference type="NCBI Taxonomy" id="578113"/>
    <lineage>
        <taxon>Eukaryota</taxon>
        <taxon>Fungi</taxon>
        <taxon>Dikarya</taxon>
        <taxon>Ascomycota</taxon>
        <taxon>Pezizomycotina</taxon>
        <taxon>Sordariomycetes</taxon>
        <taxon>Sordariomycetidae</taxon>
        <taxon>Diaporthales</taxon>
        <taxon>Cytosporaceae</taxon>
        <taxon>Cytospora</taxon>
    </lineage>
</organism>
<dbReference type="SUPFAM" id="SSF103473">
    <property type="entry name" value="MFS general substrate transporter"/>
    <property type="match status" value="1"/>
</dbReference>
<feature type="transmembrane region" description="Helical" evidence="8">
    <location>
        <begin position="349"/>
        <end position="371"/>
    </location>
</feature>
<evidence type="ECO:0000256" key="4">
    <source>
        <dbReference type="ARBA" id="ARBA00022692"/>
    </source>
</evidence>
<dbReference type="GO" id="GO:0005351">
    <property type="term" value="F:carbohydrate:proton symporter activity"/>
    <property type="evidence" value="ECO:0007669"/>
    <property type="project" value="TreeGrafter"/>
</dbReference>
<dbReference type="PANTHER" id="PTHR48022:SF83">
    <property type="entry name" value="MAJOR FACILITATOR SUPERFAMILY (MFS) PROFILE DOMAIN-CONTAINING PROTEIN"/>
    <property type="match status" value="1"/>
</dbReference>
<dbReference type="InterPro" id="IPR020846">
    <property type="entry name" value="MFS_dom"/>
</dbReference>
<evidence type="ECO:0000256" key="5">
    <source>
        <dbReference type="ARBA" id="ARBA00022989"/>
    </source>
</evidence>